<reference evidence="1" key="1">
    <citation type="submission" date="2020-12" db="EMBL/GenBank/DDBJ databases">
        <title>Metabolic potential, ecology and presence of endohyphal bacteria is reflected in genomic diversity of Mucoromycotina.</title>
        <authorList>
            <person name="Muszewska A."/>
            <person name="Okrasinska A."/>
            <person name="Steczkiewicz K."/>
            <person name="Drgas O."/>
            <person name="Orlowska M."/>
            <person name="Perlinska-Lenart U."/>
            <person name="Aleksandrzak-Piekarczyk T."/>
            <person name="Szatraj K."/>
            <person name="Zielenkiewicz U."/>
            <person name="Pilsyk S."/>
            <person name="Malc E."/>
            <person name="Mieczkowski P."/>
            <person name="Kruszewska J.S."/>
            <person name="Biernat P."/>
            <person name="Pawlowska J."/>
        </authorList>
    </citation>
    <scope>NUCLEOTIDE SEQUENCE</scope>
    <source>
        <strain evidence="1">WA0000017839</strain>
    </source>
</reference>
<evidence type="ECO:0000313" key="2">
    <source>
        <dbReference type="Proteomes" id="UP000603453"/>
    </source>
</evidence>
<proteinExistence type="predicted"/>
<gene>
    <name evidence="1" type="ORF">INT47_010356</name>
</gene>
<name>A0A8H7UUN6_9FUNG</name>
<dbReference type="EMBL" id="JAEPRD010000273">
    <property type="protein sequence ID" value="KAG2192713.1"/>
    <property type="molecule type" value="Genomic_DNA"/>
</dbReference>
<accession>A0A8H7UUN6</accession>
<comment type="caution">
    <text evidence="1">The sequence shown here is derived from an EMBL/GenBank/DDBJ whole genome shotgun (WGS) entry which is preliminary data.</text>
</comment>
<sequence>MKKTTQKRTRDEVDNSSLVNLIQETIRAEMNRAAIQLDQKFEQQKMEIEEKFKNQMAALLERLAENQIQLMENQLDELEGWFKHQTAAISKLRPHDMVVNKTLDETTNFVDSEDVAINVNTGTDGADNTETLVEKFGEIEKKKKDNNPRLTTAIRKQIRKLKDQDQFNVEIQFCQGNNPDVADIVGAHILSKYTEITGKMIDINDKAIMIDLKDEIEMRIKTRFNSMRREWKNSGNAIPVLTEEEKREQAKKAEEKKVKQKLYKRKEYKLKGRKLALNLPAVKAKFENNNVTLDQVNRFIVLKYMSEEETDNDSNQLDMFDGNNEKPLYVKKPMYRSNKATNILKVLDKHRRKVNERSRKRHIYYHNLAAPADVDQWMVRPDYDAVNQTTPMTDNGYIPSHEGCESEDMWSWDEEDYIYDL</sequence>
<evidence type="ECO:0000313" key="1">
    <source>
        <dbReference type="EMBL" id="KAG2192713.1"/>
    </source>
</evidence>
<keyword evidence="2" id="KW-1185">Reference proteome</keyword>
<dbReference type="Proteomes" id="UP000603453">
    <property type="component" value="Unassembled WGS sequence"/>
</dbReference>
<dbReference type="AlphaFoldDB" id="A0A8H7UUN6"/>
<protein>
    <submittedName>
        <fullName evidence="1">Uncharacterized protein</fullName>
    </submittedName>
</protein>
<organism evidence="1 2">
    <name type="scientific">Mucor saturninus</name>
    <dbReference type="NCBI Taxonomy" id="64648"/>
    <lineage>
        <taxon>Eukaryota</taxon>
        <taxon>Fungi</taxon>
        <taxon>Fungi incertae sedis</taxon>
        <taxon>Mucoromycota</taxon>
        <taxon>Mucoromycotina</taxon>
        <taxon>Mucoromycetes</taxon>
        <taxon>Mucorales</taxon>
        <taxon>Mucorineae</taxon>
        <taxon>Mucoraceae</taxon>
        <taxon>Mucor</taxon>
    </lineage>
</organism>